<comment type="caution">
    <text evidence="2">The sequence shown here is derived from an EMBL/GenBank/DDBJ whole genome shotgun (WGS) entry which is preliminary data.</text>
</comment>
<evidence type="ECO:0000259" key="1">
    <source>
        <dbReference type="Pfam" id="PF01243"/>
    </source>
</evidence>
<dbReference type="InterPro" id="IPR011576">
    <property type="entry name" value="Pyridox_Oxase_N"/>
</dbReference>
<dbReference type="Proteomes" id="UP000326979">
    <property type="component" value="Unassembled WGS sequence"/>
</dbReference>
<reference evidence="2 3" key="1">
    <citation type="submission" date="2019-07" db="EMBL/GenBank/DDBJ databases">
        <title>New species of Amycolatopsis and Streptomyces.</title>
        <authorList>
            <person name="Duangmal K."/>
            <person name="Teo W.F.A."/>
            <person name="Lipun K."/>
        </authorList>
    </citation>
    <scope>NUCLEOTIDE SEQUENCE [LARGE SCALE GENOMIC DNA]</scope>
    <source>
        <strain evidence="2 3">TISTR 2346</strain>
    </source>
</reference>
<dbReference type="InterPro" id="IPR012349">
    <property type="entry name" value="Split_barrel_FMN-bd"/>
</dbReference>
<keyword evidence="3" id="KW-1185">Reference proteome</keyword>
<protein>
    <submittedName>
        <fullName evidence="2">Pyridoxamine 5'-phosphate oxidase family protein</fullName>
    </submittedName>
</protein>
<dbReference type="Pfam" id="PF01243">
    <property type="entry name" value="PNPOx_N"/>
    <property type="match status" value="1"/>
</dbReference>
<feature type="domain" description="Pyridoxamine 5'-phosphate oxidase N-terminal" evidence="1">
    <location>
        <begin position="11"/>
        <end position="98"/>
    </location>
</feature>
<organism evidence="2 3">
    <name type="scientific">Streptomyces phyllanthi</name>
    <dbReference type="NCBI Taxonomy" id="1803180"/>
    <lineage>
        <taxon>Bacteria</taxon>
        <taxon>Bacillati</taxon>
        <taxon>Actinomycetota</taxon>
        <taxon>Actinomycetes</taxon>
        <taxon>Kitasatosporales</taxon>
        <taxon>Streptomycetaceae</taxon>
        <taxon>Streptomyces</taxon>
    </lineage>
</organism>
<accession>A0A5N8VWC7</accession>
<dbReference type="OrthoDB" id="9788889at2"/>
<gene>
    <name evidence="2" type="ORF">FNH04_03375</name>
</gene>
<proteinExistence type="predicted"/>
<name>A0A5N8VWC7_9ACTN</name>
<sequence length="157" mass="16973">MRPTAGNGRGILDTSLYMVLATANAEGRPWSTPVYFAHLGCREFFWVSSPEAAHSRNITVRSEVGIAIFDSSVPIGGGQGVFMAAVAGLVEGEGVERGLEVFSRRSLRHGGRVWTVDDVQGDSGIRLYRAVAEEHSMLAKDGKPDHRVPVRLVEPSP</sequence>
<dbReference type="RefSeq" id="WP_152780133.1">
    <property type="nucleotide sequence ID" value="NZ_BAABEQ010000036.1"/>
</dbReference>
<dbReference type="Gene3D" id="2.30.110.10">
    <property type="entry name" value="Electron Transport, Fmn-binding Protein, Chain A"/>
    <property type="match status" value="1"/>
</dbReference>
<evidence type="ECO:0000313" key="3">
    <source>
        <dbReference type="Proteomes" id="UP000326979"/>
    </source>
</evidence>
<dbReference type="SUPFAM" id="SSF50475">
    <property type="entry name" value="FMN-binding split barrel"/>
    <property type="match status" value="1"/>
</dbReference>
<evidence type="ECO:0000313" key="2">
    <source>
        <dbReference type="EMBL" id="MPY39006.1"/>
    </source>
</evidence>
<dbReference type="AlphaFoldDB" id="A0A5N8VWC7"/>
<dbReference type="EMBL" id="VJZE01000010">
    <property type="protein sequence ID" value="MPY39006.1"/>
    <property type="molecule type" value="Genomic_DNA"/>
</dbReference>